<dbReference type="PANTHER" id="PTHR19288">
    <property type="entry name" value="4-NITROPHENYLPHOSPHATASE-RELATED"/>
    <property type="match status" value="1"/>
</dbReference>
<proteinExistence type="predicted"/>
<name>A0AB34JNK1_PRYPA</name>
<accession>A0AB34JNK1</accession>
<dbReference type="InterPro" id="IPR010021">
    <property type="entry name" value="PGPP1/Gep4"/>
</dbReference>
<dbReference type="PANTHER" id="PTHR19288:SF25">
    <property type="entry name" value="PHOSPHATIDYLGLYCEROPHOSPHATASE GEP4, MITOCHONDRIAL"/>
    <property type="match status" value="1"/>
</dbReference>
<dbReference type="EMBL" id="JBGBPQ010000007">
    <property type="protein sequence ID" value="KAL1522174.1"/>
    <property type="molecule type" value="Genomic_DNA"/>
</dbReference>
<dbReference type="FunFam" id="3.40.50.1000:FF:000387">
    <property type="entry name" value="Predicted protein"/>
    <property type="match status" value="1"/>
</dbReference>
<dbReference type="Pfam" id="PF09419">
    <property type="entry name" value="PGP_phosphatase"/>
    <property type="match status" value="1"/>
</dbReference>
<keyword evidence="2" id="KW-1185">Reference proteome</keyword>
<dbReference type="SUPFAM" id="SSF56784">
    <property type="entry name" value="HAD-like"/>
    <property type="match status" value="1"/>
</dbReference>
<dbReference type="AlphaFoldDB" id="A0AB34JNK1"/>
<dbReference type="GO" id="GO:0008962">
    <property type="term" value="F:phosphatidylglycerophosphatase activity"/>
    <property type="evidence" value="ECO:0007669"/>
    <property type="project" value="InterPro"/>
</dbReference>
<gene>
    <name evidence="1" type="ORF">AB1Y20_021813</name>
</gene>
<reference evidence="1 2" key="1">
    <citation type="journal article" date="2024" name="Science">
        <title>Giant polyketide synthase enzymes in the biosynthesis of giant marine polyether toxins.</title>
        <authorList>
            <person name="Fallon T.R."/>
            <person name="Shende V.V."/>
            <person name="Wierzbicki I.H."/>
            <person name="Pendleton A.L."/>
            <person name="Watervoot N.F."/>
            <person name="Auber R.P."/>
            <person name="Gonzalez D.J."/>
            <person name="Wisecaver J.H."/>
            <person name="Moore B.S."/>
        </authorList>
    </citation>
    <scope>NUCLEOTIDE SEQUENCE [LARGE SCALE GENOMIC DNA]</scope>
    <source>
        <strain evidence="1 2">12B1</strain>
    </source>
</reference>
<dbReference type="InterPro" id="IPR027706">
    <property type="entry name" value="PGP_Pase"/>
</dbReference>
<dbReference type="Gene3D" id="3.40.50.1000">
    <property type="entry name" value="HAD superfamily/HAD-like"/>
    <property type="match status" value="1"/>
</dbReference>
<dbReference type="InterPro" id="IPR036412">
    <property type="entry name" value="HAD-like_sf"/>
</dbReference>
<evidence type="ECO:0000313" key="2">
    <source>
        <dbReference type="Proteomes" id="UP001515480"/>
    </source>
</evidence>
<dbReference type="InterPro" id="IPR023214">
    <property type="entry name" value="HAD_sf"/>
</dbReference>
<protein>
    <submittedName>
        <fullName evidence="1">Uncharacterized protein</fullName>
    </submittedName>
</protein>
<dbReference type="NCBIfam" id="TIGR01668">
    <property type="entry name" value="YqeG_hyp_ppase"/>
    <property type="match status" value="1"/>
</dbReference>
<sequence length="215" mass="24178">MVQSFNWPAILTTARVVFRQPSLALPHLKVRDIRDIDFQRLRRAGCAGVVFDKDNTLTAPYADCIDPRLASAVQECCDAFGPERVVVMSNSAGTADDPGHRDADRLQRSMGLTFLRRAEKKPRGIESVREHFRGCDPSSLCMIGDRYLTDVVFGNLHGMLCVHTDQLTSRGDNPMAKLMHRLERCLVAIWLRLGYVPPAHPLRSQLKRSAWGHTL</sequence>
<dbReference type="GO" id="GO:0005737">
    <property type="term" value="C:cytoplasm"/>
    <property type="evidence" value="ECO:0007669"/>
    <property type="project" value="TreeGrafter"/>
</dbReference>
<comment type="caution">
    <text evidence="1">The sequence shown here is derived from an EMBL/GenBank/DDBJ whole genome shotgun (WGS) entry which is preliminary data.</text>
</comment>
<dbReference type="Proteomes" id="UP001515480">
    <property type="component" value="Unassembled WGS sequence"/>
</dbReference>
<organism evidence="1 2">
    <name type="scientific">Prymnesium parvum</name>
    <name type="common">Toxic golden alga</name>
    <dbReference type="NCBI Taxonomy" id="97485"/>
    <lineage>
        <taxon>Eukaryota</taxon>
        <taxon>Haptista</taxon>
        <taxon>Haptophyta</taxon>
        <taxon>Prymnesiophyceae</taxon>
        <taxon>Prymnesiales</taxon>
        <taxon>Prymnesiaceae</taxon>
        <taxon>Prymnesium</taxon>
    </lineage>
</organism>
<evidence type="ECO:0000313" key="1">
    <source>
        <dbReference type="EMBL" id="KAL1522174.1"/>
    </source>
</evidence>